<feature type="compositionally biased region" description="Low complexity" evidence="1">
    <location>
        <begin position="179"/>
        <end position="213"/>
    </location>
</feature>
<evidence type="ECO:0000313" key="4">
    <source>
        <dbReference type="Proteomes" id="UP001369815"/>
    </source>
</evidence>
<dbReference type="Proteomes" id="UP001369815">
    <property type="component" value="Unassembled WGS sequence"/>
</dbReference>
<keyword evidence="2" id="KW-0812">Transmembrane</keyword>
<protein>
    <submittedName>
        <fullName evidence="3">Uncharacterized protein</fullName>
    </submittedName>
</protein>
<comment type="caution">
    <text evidence="3">The sequence shown here is derived from an EMBL/GenBank/DDBJ whole genome shotgun (WGS) entry which is preliminary data.</text>
</comment>
<feature type="region of interest" description="Disordered" evidence="1">
    <location>
        <begin position="164"/>
        <end position="241"/>
    </location>
</feature>
<organism evidence="3 4">
    <name type="scientific">Daldinia eschscholtzii</name>
    <dbReference type="NCBI Taxonomy" id="292717"/>
    <lineage>
        <taxon>Eukaryota</taxon>
        <taxon>Fungi</taxon>
        <taxon>Dikarya</taxon>
        <taxon>Ascomycota</taxon>
        <taxon>Pezizomycotina</taxon>
        <taxon>Sordariomycetes</taxon>
        <taxon>Xylariomycetidae</taxon>
        <taxon>Xylariales</taxon>
        <taxon>Hypoxylaceae</taxon>
        <taxon>Daldinia</taxon>
    </lineage>
</organism>
<keyword evidence="4" id="KW-1185">Reference proteome</keyword>
<accession>A0AAX6MFA5</accession>
<dbReference type="AlphaFoldDB" id="A0AAX6MFA5"/>
<proteinExistence type="predicted"/>
<feature type="compositionally biased region" description="Polar residues" evidence="1">
    <location>
        <begin position="231"/>
        <end position="241"/>
    </location>
</feature>
<gene>
    <name evidence="3" type="ORF">Daesc_007715</name>
</gene>
<feature type="region of interest" description="Disordered" evidence="1">
    <location>
        <begin position="378"/>
        <end position="415"/>
    </location>
</feature>
<reference evidence="3 4" key="1">
    <citation type="journal article" date="2024" name="Front Chem Biol">
        <title>Unveiling the potential of Daldinia eschscholtzii MFLUCC 19-0629 through bioactivity and bioinformatics studies for enhanced sustainable agriculture production.</title>
        <authorList>
            <person name="Brooks S."/>
            <person name="Weaver J.A."/>
            <person name="Klomchit A."/>
            <person name="Alharthi S.A."/>
            <person name="Onlamun T."/>
            <person name="Nurani R."/>
            <person name="Vong T.K."/>
            <person name="Alberti F."/>
            <person name="Greco C."/>
        </authorList>
    </citation>
    <scope>NUCLEOTIDE SEQUENCE [LARGE SCALE GENOMIC DNA]</scope>
    <source>
        <strain evidence="3">MFLUCC 19-0629</strain>
    </source>
</reference>
<keyword evidence="2" id="KW-0472">Membrane</keyword>
<name>A0AAX6MFA5_9PEZI</name>
<sequence length="415" mass="43627">MEDDPINISNGTCYYAVNNKAKDDYIPCGNVEVGSDWHCCVAGDICLEDSACYHKKYDITYLAGCTDKRYSAPNCPYKGKYSSQQWTGLQRCDGSDVDDAENIWAACKENGDVPGPKPPARCQCSDDTQVISDKPKLDNVALLPTSLGGTLSWYDGKKPSTNVVTILPPLSNPDPTSNPTPTDSSTDSSTDASTTSDSPSSTSSSDSSSSSLPFIAGTDDGSPVTPPTDVPNASTNTGTGPTLSTAAQAGIGVGAGVGALLIGCLIYLAFLLRKRRRAKTRGSSINSVSMARQDLPSTDNPSNSPASPFLVGTNGHTDTTAFPSFKSELAADEPKSAVTTHVSYSPSAASIPYSPTAASYSSQQKRYTAYNPLLHGNYAEKSEAGQLPVSPMSPEPQGDHEEGETPTVHIHELEG</sequence>
<feature type="transmembrane region" description="Helical" evidence="2">
    <location>
        <begin position="249"/>
        <end position="272"/>
    </location>
</feature>
<evidence type="ECO:0000256" key="1">
    <source>
        <dbReference type="SAM" id="MobiDB-lite"/>
    </source>
</evidence>
<feature type="compositionally biased region" description="Polar residues" evidence="1">
    <location>
        <begin position="282"/>
        <end position="306"/>
    </location>
</feature>
<evidence type="ECO:0000256" key="2">
    <source>
        <dbReference type="SAM" id="Phobius"/>
    </source>
</evidence>
<keyword evidence="2" id="KW-1133">Transmembrane helix</keyword>
<feature type="region of interest" description="Disordered" evidence="1">
    <location>
        <begin position="281"/>
        <end position="315"/>
    </location>
</feature>
<dbReference type="EMBL" id="JBANMG010000007">
    <property type="protein sequence ID" value="KAK6951184.1"/>
    <property type="molecule type" value="Genomic_DNA"/>
</dbReference>
<evidence type="ECO:0000313" key="3">
    <source>
        <dbReference type="EMBL" id="KAK6951184.1"/>
    </source>
</evidence>